<proteinExistence type="predicted"/>
<dbReference type="PANTHER" id="PTHR12143:SF39">
    <property type="entry name" value="SECRETED PROTEIN"/>
    <property type="match status" value="1"/>
</dbReference>
<dbReference type="GO" id="GO:0006516">
    <property type="term" value="P:glycoprotein catabolic process"/>
    <property type="evidence" value="ECO:0007669"/>
    <property type="project" value="TreeGrafter"/>
</dbReference>
<evidence type="ECO:0008006" key="6">
    <source>
        <dbReference type="Google" id="ProtNLM"/>
    </source>
</evidence>
<dbReference type="Gene3D" id="3.30.2080.10">
    <property type="entry name" value="GH92 mannosidase domain"/>
    <property type="match status" value="1"/>
</dbReference>
<feature type="domain" description="Glycosyl hydrolase family 92" evidence="2">
    <location>
        <begin position="284"/>
        <end position="770"/>
    </location>
</feature>
<keyword evidence="5" id="KW-1185">Reference proteome</keyword>
<dbReference type="InterPro" id="IPR050883">
    <property type="entry name" value="PNGase"/>
</dbReference>
<dbReference type="GO" id="GO:0005975">
    <property type="term" value="P:carbohydrate metabolic process"/>
    <property type="evidence" value="ECO:0007669"/>
    <property type="project" value="InterPro"/>
</dbReference>
<dbReference type="Pfam" id="PF07971">
    <property type="entry name" value="Glyco_hydro_92"/>
    <property type="match status" value="1"/>
</dbReference>
<evidence type="ECO:0000259" key="2">
    <source>
        <dbReference type="Pfam" id="PF07971"/>
    </source>
</evidence>
<dbReference type="InterPro" id="IPR012939">
    <property type="entry name" value="Glyco_hydro_92"/>
</dbReference>
<dbReference type="InterPro" id="IPR041371">
    <property type="entry name" value="GH92_N"/>
</dbReference>
<dbReference type="InterPro" id="IPR014718">
    <property type="entry name" value="GH-type_carb-bd"/>
</dbReference>
<dbReference type="Pfam" id="PF03663">
    <property type="entry name" value="Glyco_hydro_76"/>
    <property type="match status" value="1"/>
</dbReference>
<name>A0A3A3YZD7_9ACTN</name>
<evidence type="ECO:0000259" key="3">
    <source>
        <dbReference type="Pfam" id="PF17678"/>
    </source>
</evidence>
<evidence type="ECO:0000256" key="1">
    <source>
        <dbReference type="SAM" id="SignalP"/>
    </source>
</evidence>
<dbReference type="Proteomes" id="UP000265614">
    <property type="component" value="Unassembled WGS sequence"/>
</dbReference>
<dbReference type="PANTHER" id="PTHR12143">
    <property type="entry name" value="PEPTIDE N-GLYCANASE PNGASE -RELATED"/>
    <property type="match status" value="1"/>
</dbReference>
<accession>A0A3A3YZD7</accession>
<dbReference type="InterPro" id="IPR008928">
    <property type="entry name" value="6-hairpin_glycosidase_sf"/>
</dbReference>
<dbReference type="NCBIfam" id="TIGR01180">
    <property type="entry name" value="aman2_put"/>
    <property type="match status" value="1"/>
</dbReference>
<dbReference type="SUPFAM" id="SSF48208">
    <property type="entry name" value="Six-hairpin glycosidases"/>
    <property type="match status" value="2"/>
</dbReference>
<dbReference type="InterPro" id="IPR005887">
    <property type="entry name" value="GH92_a_mannosidase_put"/>
</dbReference>
<dbReference type="OrthoDB" id="9804511at2"/>
<dbReference type="Gene3D" id="1.20.1050.60">
    <property type="entry name" value="alpha-1,2-mannosidase"/>
    <property type="match status" value="1"/>
</dbReference>
<reference evidence="4 5" key="1">
    <citation type="submission" date="2018-09" db="EMBL/GenBank/DDBJ databases">
        <title>YIM 75000 draft genome.</title>
        <authorList>
            <person name="Tang S."/>
            <person name="Feng Y."/>
        </authorList>
    </citation>
    <scope>NUCLEOTIDE SEQUENCE [LARGE SCALE GENOMIC DNA]</scope>
    <source>
        <strain evidence="4 5">YIM 75000</strain>
    </source>
</reference>
<dbReference type="Gene3D" id="2.70.98.10">
    <property type="match status" value="1"/>
</dbReference>
<comment type="caution">
    <text evidence="4">The sequence shown here is derived from an EMBL/GenBank/DDBJ whole genome shotgun (WGS) entry which is preliminary data.</text>
</comment>
<feature type="chain" id="PRO_5017388918" description="Glycoside hydrolase family 92 protein" evidence="1">
    <location>
        <begin position="38"/>
        <end position="1455"/>
    </location>
</feature>
<dbReference type="EMBL" id="QZEZ01000004">
    <property type="protein sequence ID" value="RJK96110.1"/>
    <property type="molecule type" value="Genomic_DNA"/>
</dbReference>
<protein>
    <recommendedName>
        <fullName evidence="6">Glycoside hydrolase family 92 protein</fullName>
    </recommendedName>
</protein>
<dbReference type="GO" id="GO:0000224">
    <property type="term" value="F:peptide-N4-(N-acetyl-beta-glucosaminyl)asparagine amidase activity"/>
    <property type="evidence" value="ECO:0007669"/>
    <property type="project" value="TreeGrafter"/>
</dbReference>
<keyword evidence="1" id="KW-0732">Signal</keyword>
<feature type="signal peptide" evidence="1">
    <location>
        <begin position="1"/>
        <end position="37"/>
    </location>
</feature>
<dbReference type="GO" id="GO:0005829">
    <property type="term" value="C:cytosol"/>
    <property type="evidence" value="ECO:0007669"/>
    <property type="project" value="TreeGrafter"/>
</dbReference>
<evidence type="ECO:0000313" key="4">
    <source>
        <dbReference type="EMBL" id="RJK96110.1"/>
    </source>
</evidence>
<dbReference type="Gene3D" id="1.50.10.20">
    <property type="match status" value="1"/>
</dbReference>
<dbReference type="Pfam" id="PF17678">
    <property type="entry name" value="Glyco_hydro_92N"/>
    <property type="match status" value="1"/>
</dbReference>
<dbReference type="InterPro" id="IPR005198">
    <property type="entry name" value="Glyco_hydro_76"/>
</dbReference>
<sequence>MHVRPAPRPRRRGPAALAPLAALAVLGAAVQAPPAAAAPAAAPERLTGLVNPFIGTQDDGNTFPGASLPFGMVQLSPDTGHTTGYDYRHDRIRGFSATHVSGVGCGLGGDLPVLPTTGAVTQTDYAQYALPFSHEGEQAAPGYYRVPLTASEGTVTAELTATTRTGTARFTFPATTEANVLLNSGQALHAVDSSTVRVVDDRTVETTVVGSGFCQSTEPYTMHFLTRFDRPFAQVGTWAGDEVTAGSRETSGEGRRGAYLRFDTTRDRDVEVTTALSWVDARGAGANLRAEGGRGFDAVRAAADRTWEQRLGEVRVQGGTPEQRRTFYSSLYRSMLAPAVGTDVDGRYHGFDGRTHRARGFTYYQTFSLWDTYRTQEQLLSLLAPQEARDMALSLLAVEDQGGWLPRWSYASVETNIMTGDPVTPFLVSAWAQGLLEGHEEDAYRALRENADGVPPADSPYNGRAGNEHYLDQGYVPYLPDARGEPGDYDLQHGASATLEYALADAALSTMAEGLGHRQDARRYAQRAQSYRNLFDPRTGWFRARDERGLFVGPEDPAQSVGFHEGTASQYMWLAQQDVPGLVDLVGGRDAANARLDHFFAYDELLEDPERVAREVWVNSAYSYYGQDTYNPQNEPDLHSPYVYAWTGQPWKTADVVHAAVTLFSDGPGGMTGNDDLGTMSAWHVLSAMGIYPSVPGSDVWSLSTPVFERVDLALDRDWYPRGSLRISAPGSSEEARYVQSVRVGGTAHPRTWVRGDDLRAGKDIAFRVGTEPSSWGTDPRTAPPSLVDELPAATGTWVGAEPRALGVPGGPEDRVVEVAASVVLQAPRTRTVALRASAEAPLRAEPARSRATVPSRGLPRTVEVPLEVTVPGGTPAGTYEVALRVTGGPGGPVEATVPVTVAAACGEPGGSCPVDLSGAYDVDGVATADAKAEGDFDGGGWSFPAEQLPPAGERLVLGRAYVLPPTTGTAPNFVDAAGQELALPEGSYSALDVLLSAHNGDVTGDAVVTYADGTTSTAPLRASDWAAGSPRLGEETAFSASGRYQSGGGSDGLRVSVWHDVVPVDPARRAVSLTLPDDPRMAVYALSARTAGPAAEVPADAEAAELAHAAMEEHLAVGDGSGLFREQVPARDGDREYSYEWPFSQAHVATLDLVGVGGEVGARHEDALAEREAAQEHYWDASGSATGLPGYDSYPHGEHGDGGDLFYDDNAWVGLAKVQDFLTTGDEAALERAEEVFELAASGWDDDPSHAAPGGVFWTQAPWDTGRNTVSTMPSAMLAVRLHMITGERRYLDWALRAVAWTEEHLQAPNGLFWDHLELDGTVDERQWTYNQGVPVGVYALLHRATGEQAWLDKAEALAAASYEHYVGQGRIDADPVPFNAIWFKNLLLLESVTGGTTYRDGMRAYAERVWRTHRDPATGLLPFGGSTELLEQAAVVQLFAALAWPQDRVGLLY</sequence>
<evidence type="ECO:0000313" key="5">
    <source>
        <dbReference type="Proteomes" id="UP000265614"/>
    </source>
</evidence>
<feature type="domain" description="Glycosyl hydrolase family 92 N-terminal" evidence="3">
    <location>
        <begin position="49"/>
        <end position="277"/>
    </location>
</feature>
<gene>
    <name evidence="4" type="ORF">D5H78_11255</name>
</gene>
<dbReference type="GO" id="GO:0030246">
    <property type="term" value="F:carbohydrate binding"/>
    <property type="evidence" value="ECO:0007669"/>
    <property type="project" value="InterPro"/>
</dbReference>
<dbReference type="RefSeq" id="WP_119950536.1">
    <property type="nucleotide sequence ID" value="NZ_QZEZ01000004.1"/>
</dbReference>
<dbReference type="Gene3D" id="1.20.1610.10">
    <property type="entry name" value="alpha-1,2-mannosidases domains"/>
    <property type="match status" value="1"/>
</dbReference>
<organism evidence="4 5">
    <name type="scientific">Vallicoccus soli</name>
    <dbReference type="NCBI Taxonomy" id="2339232"/>
    <lineage>
        <taxon>Bacteria</taxon>
        <taxon>Bacillati</taxon>
        <taxon>Actinomycetota</taxon>
        <taxon>Actinomycetes</taxon>
        <taxon>Motilibacterales</taxon>
        <taxon>Vallicoccaceae</taxon>
        <taxon>Vallicoccus</taxon>
    </lineage>
</organism>